<dbReference type="EMBL" id="JBEAFC010000006">
    <property type="protein sequence ID" value="KAL1555092.1"/>
    <property type="molecule type" value="Genomic_DNA"/>
</dbReference>
<name>A0ABD1HFP3_SALDI</name>
<organism evidence="1 2">
    <name type="scientific">Salvia divinorum</name>
    <name type="common">Maria pastora</name>
    <name type="synonym">Diviner's sage</name>
    <dbReference type="NCBI Taxonomy" id="28513"/>
    <lineage>
        <taxon>Eukaryota</taxon>
        <taxon>Viridiplantae</taxon>
        <taxon>Streptophyta</taxon>
        <taxon>Embryophyta</taxon>
        <taxon>Tracheophyta</taxon>
        <taxon>Spermatophyta</taxon>
        <taxon>Magnoliopsida</taxon>
        <taxon>eudicotyledons</taxon>
        <taxon>Gunneridae</taxon>
        <taxon>Pentapetalae</taxon>
        <taxon>asterids</taxon>
        <taxon>lamiids</taxon>
        <taxon>Lamiales</taxon>
        <taxon>Lamiaceae</taxon>
        <taxon>Nepetoideae</taxon>
        <taxon>Mentheae</taxon>
        <taxon>Salviinae</taxon>
        <taxon>Salvia</taxon>
        <taxon>Salvia subgen. Calosphace</taxon>
    </lineage>
</organism>
<dbReference type="AlphaFoldDB" id="A0ABD1HFP3"/>
<proteinExistence type="predicted"/>
<reference evidence="1 2" key="1">
    <citation type="submission" date="2024-06" db="EMBL/GenBank/DDBJ databases">
        <title>A chromosome level genome sequence of Diviner's sage (Salvia divinorum).</title>
        <authorList>
            <person name="Ford S.A."/>
            <person name="Ro D.-K."/>
            <person name="Ness R.W."/>
            <person name="Phillips M.A."/>
        </authorList>
    </citation>
    <scope>NUCLEOTIDE SEQUENCE [LARGE SCALE GENOMIC DNA]</scope>
    <source>
        <strain evidence="1">SAF-2024a</strain>
        <tissue evidence="1">Leaf</tissue>
    </source>
</reference>
<accession>A0ABD1HFP3</accession>
<keyword evidence="2" id="KW-1185">Reference proteome</keyword>
<evidence type="ECO:0000313" key="2">
    <source>
        <dbReference type="Proteomes" id="UP001567538"/>
    </source>
</evidence>
<dbReference type="Proteomes" id="UP001567538">
    <property type="component" value="Unassembled WGS sequence"/>
</dbReference>
<evidence type="ECO:0000313" key="1">
    <source>
        <dbReference type="EMBL" id="KAL1555092.1"/>
    </source>
</evidence>
<protein>
    <submittedName>
        <fullName evidence="1">Protein SHORTAGE IN CHIASMATA 1-like</fullName>
    </submittedName>
</protein>
<gene>
    <name evidence="1" type="ORF">AAHA92_15574</name>
</gene>
<comment type="caution">
    <text evidence="1">The sequence shown here is derived from an EMBL/GenBank/DDBJ whole genome shotgun (WGS) entry which is preliminary data.</text>
</comment>
<sequence>MITLNYLSGDSWLSRRAEISKTEEFRSSFNDKSLFHDQDFDLDVMSPRWSSATTIKNDLSRRGVKLYGIRQGDSTGEVIYLVHSPAFGEDLFIATFSSFSPTLLDIEKEYAARNSGINKWPSSLIRKQDRYYLSRNMELRGKVSSFGGIMITKPHKENRSINYDDLSILASLHIAPHPIKKIWISICRCSVNVVSKVFN</sequence>